<proteinExistence type="predicted"/>
<sequence length="86" mass="9830">MVTSKTLSPLIVVKDDPVSMFHQLTFLGKNLSNAILKKHFVLHTLHCYAPILPPVVSNCYFLGNRFRQEALKSQWKFLTQNTTAKL</sequence>
<gene>
    <name evidence="1" type="ORF">ARALYDRAFT_912951</name>
</gene>
<evidence type="ECO:0000313" key="2">
    <source>
        <dbReference type="Proteomes" id="UP000008694"/>
    </source>
</evidence>
<dbReference type="EMBL" id="GL348719">
    <property type="protein sequence ID" value="EFH45408.1"/>
    <property type="molecule type" value="Genomic_DNA"/>
</dbReference>
<evidence type="ECO:0000313" key="1">
    <source>
        <dbReference type="EMBL" id="EFH45408.1"/>
    </source>
</evidence>
<protein>
    <submittedName>
        <fullName evidence="1">Predicted protein</fullName>
    </submittedName>
</protein>
<reference evidence="2" key="1">
    <citation type="journal article" date="2011" name="Nat. Genet.">
        <title>The Arabidopsis lyrata genome sequence and the basis of rapid genome size change.</title>
        <authorList>
            <person name="Hu T.T."/>
            <person name="Pattyn P."/>
            <person name="Bakker E.G."/>
            <person name="Cao J."/>
            <person name="Cheng J.-F."/>
            <person name="Clark R.M."/>
            <person name="Fahlgren N."/>
            <person name="Fawcett J.A."/>
            <person name="Grimwood J."/>
            <person name="Gundlach H."/>
            <person name="Haberer G."/>
            <person name="Hollister J.D."/>
            <person name="Ossowski S."/>
            <person name="Ottilar R.P."/>
            <person name="Salamov A.A."/>
            <person name="Schneeberger K."/>
            <person name="Spannagl M."/>
            <person name="Wang X."/>
            <person name="Yang L."/>
            <person name="Nasrallah M.E."/>
            <person name="Bergelson J."/>
            <person name="Carrington J.C."/>
            <person name="Gaut B.S."/>
            <person name="Schmutz J."/>
            <person name="Mayer K.F.X."/>
            <person name="Van de Peer Y."/>
            <person name="Grigoriev I.V."/>
            <person name="Nordborg M."/>
            <person name="Weigel D."/>
            <person name="Guo Y.-L."/>
        </authorList>
    </citation>
    <scope>NUCLEOTIDE SEQUENCE [LARGE SCALE GENOMIC DNA]</scope>
    <source>
        <strain evidence="2">cv. MN47</strain>
    </source>
</reference>
<accession>D7MF18</accession>
<keyword evidence="2" id="KW-1185">Reference proteome</keyword>
<name>D7MF18_ARALL</name>
<dbReference type="HOGENOM" id="CLU_2500983_0_0_1"/>
<dbReference type="Proteomes" id="UP000008694">
    <property type="component" value="Unassembled WGS sequence"/>
</dbReference>
<dbReference type="AlphaFoldDB" id="D7MF18"/>
<dbReference type="Gramene" id="scaffold_700693.1">
    <property type="protein sequence ID" value="scaffold_700693.1"/>
    <property type="gene ID" value="scaffold_700693.1"/>
</dbReference>
<organism evidence="2">
    <name type="scientific">Arabidopsis lyrata subsp. lyrata</name>
    <name type="common">Lyre-leaved rock-cress</name>
    <dbReference type="NCBI Taxonomy" id="81972"/>
    <lineage>
        <taxon>Eukaryota</taxon>
        <taxon>Viridiplantae</taxon>
        <taxon>Streptophyta</taxon>
        <taxon>Embryophyta</taxon>
        <taxon>Tracheophyta</taxon>
        <taxon>Spermatophyta</taxon>
        <taxon>Magnoliopsida</taxon>
        <taxon>eudicotyledons</taxon>
        <taxon>Gunneridae</taxon>
        <taxon>Pentapetalae</taxon>
        <taxon>rosids</taxon>
        <taxon>malvids</taxon>
        <taxon>Brassicales</taxon>
        <taxon>Brassicaceae</taxon>
        <taxon>Camelineae</taxon>
        <taxon>Arabidopsis</taxon>
    </lineage>
</organism>